<dbReference type="SUPFAM" id="SSF52540">
    <property type="entry name" value="P-loop containing nucleoside triphosphate hydrolases"/>
    <property type="match status" value="1"/>
</dbReference>
<gene>
    <name evidence="4" type="ORF">GOACH_01_00150</name>
</gene>
<dbReference type="PROSITE" id="PS50893">
    <property type="entry name" value="ABC_TRANSPORTER_2"/>
    <property type="match status" value="1"/>
</dbReference>
<reference evidence="4 5" key="1">
    <citation type="submission" date="2012-12" db="EMBL/GenBank/DDBJ databases">
        <title>Whole genome shotgun sequence of Gordonia aichiensis NBRC 108223.</title>
        <authorList>
            <person name="Isaki-Nakamura S."/>
            <person name="Hosoyama A."/>
            <person name="Tsuchikane K."/>
            <person name="Ando Y."/>
            <person name="Baba S."/>
            <person name="Ohji S."/>
            <person name="Hamada M."/>
            <person name="Tamura T."/>
            <person name="Yamazoe A."/>
            <person name="Yamazaki S."/>
            <person name="Fujita N."/>
        </authorList>
    </citation>
    <scope>NUCLEOTIDE SEQUENCE [LARGE SCALE GENOMIC DNA]</scope>
    <source>
        <strain evidence="4 5">NBRC 108223</strain>
    </source>
</reference>
<dbReference type="Proteomes" id="UP000010988">
    <property type="component" value="Unassembled WGS sequence"/>
</dbReference>
<dbReference type="InterPro" id="IPR027417">
    <property type="entry name" value="P-loop_NTPase"/>
</dbReference>
<dbReference type="EMBL" id="BANR01000001">
    <property type="protein sequence ID" value="GAC46696.1"/>
    <property type="molecule type" value="Genomic_DNA"/>
</dbReference>
<evidence type="ECO:0000256" key="2">
    <source>
        <dbReference type="ARBA" id="ARBA00022840"/>
    </source>
</evidence>
<organism evidence="4 5">
    <name type="scientific">Gordonia aichiensis NBRC 108223</name>
    <dbReference type="NCBI Taxonomy" id="1220583"/>
    <lineage>
        <taxon>Bacteria</taxon>
        <taxon>Bacillati</taxon>
        <taxon>Actinomycetota</taxon>
        <taxon>Actinomycetes</taxon>
        <taxon>Mycobacteriales</taxon>
        <taxon>Gordoniaceae</taxon>
        <taxon>Gordonia</taxon>
    </lineage>
</organism>
<dbReference type="InterPro" id="IPR003439">
    <property type="entry name" value="ABC_transporter-like_ATP-bd"/>
</dbReference>
<dbReference type="PANTHER" id="PTHR43038">
    <property type="entry name" value="ATP-BINDING CASSETTE, SUB-FAMILY H, MEMBER 1"/>
    <property type="match status" value="1"/>
</dbReference>
<name>L7KDX9_9ACTN</name>
<dbReference type="Gene3D" id="3.40.50.300">
    <property type="entry name" value="P-loop containing nucleotide triphosphate hydrolases"/>
    <property type="match status" value="1"/>
</dbReference>
<keyword evidence="1" id="KW-0547">Nucleotide-binding</keyword>
<sequence>MTADRPLLAADQVTKRFGDFTAVADVSMSVGGGEVVGLLGANGAGKTTLIRMLLGLLRPTGGSVTLFDGPPDQGRRARLGYVPQNLGLYRDLTVRENLEFSAGAYGVAVPELPEDLAAHQNTIIGSLSLGAQRRIAFLVALAHTPDALILDEPTSGVDALSRARLWDTIRGESDRGTAVLVTTHYMEEAQECDRLLLMSSGKLVAQGSEKDIIGDTRAVQVDTDDWANTFSALNDADVPVILSGTSIRVVDTDPAQLEQVFDTADIHASVTTVPATIEEKMLSLARQSTSA</sequence>
<evidence type="ECO:0000313" key="5">
    <source>
        <dbReference type="Proteomes" id="UP000010988"/>
    </source>
</evidence>
<dbReference type="AlphaFoldDB" id="L7KDX9"/>
<dbReference type="OrthoDB" id="9804819at2"/>
<dbReference type="STRING" id="1220583.GOACH_01_00150"/>
<evidence type="ECO:0000313" key="4">
    <source>
        <dbReference type="EMBL" id="GAC46696.1"/>
    </source>
</evidence>
<accession>L7KDX9</accession>
<keyword evidence="2 4" id="KW-0067">ATP-binding</keyword>
<feature type="domain" description="ABC transporter" evidence="3">
    <location>
        <begin position="8"/>
        <end position="225"/>
    </location>
</feature>
<dbReference type="InterPro" id="IPR003593">
    <property type="entry name" value="AAA+_ATPase"/>
</dbReference>
<comment type="caution">
    <text evidence="4">The sequence shown here is derived from an EMBL/GenBank/DDBJ whole genome shotgun (WGS) entry which is preliminary data.</text>
</comment>
<evidence type="ECO:0000256" key="1">
    <source>
        <dbReference type="ARBA" id="ARBA00022741"/>
    </source>
</evidence>
<dbReference type="GO" id="GO:0016887">
    <property type="term" value="F:ATP hydrolysis activity"/>
    <property type="evidence" value="ECO:0007669"/>
    <property type="project" value="InterPro"/>
</dbReference>
<keyword evidence="5" id="KW-1185">Reference proteome</keyword>
<dbReference type="Pfam" id="PF00005">
    <property type="entry name" value="ABC_tran"/>
    <property type="match status" value="1"/>
</dbReference>
<evidence type="ECO:0000259" key="3">
    <source>
        <dbReference type="PROSITE" id="PS50893"/>
    </source>
</evidence>
<dbReference type="GO" id="GO:0005524">
    <property type="term" value="F:ATP binding"/>
    <property type="evidence" value="ECO:0007669"/>
    <property type="project" value="UniProtKB-KW"/>
</dbReference>
<dbReference type="eggNOG" id="COG1131">
    <property type="taxonomic scope" value="Bacteria"/>
</dbReference>
<proteinExistence type="predicted"/>
<dbReference type="PANTHER" id="PTHR43038:SF3">
    <property type="entry name" value="ABC TRANSPORTER G FAMILY MEMBER 20 ISOFORM X1"/>
    <property type="match status" value="1"/>
</dbReference>
<dbReference type="SMART" id="SM00382">
    <property type="entry name" value="AAA"/>
    <property type="match status" value="1"/>
</dbReference>
<protein>
    <submittedName>
        <fullName evidence="4">Putative ABC transporter ATP-binding protein</fullName>
    </submittedName>
</protein>
<dbReference type="CDD" id="cd03230">
    <property type="entry name" value="ABC_DR_subfamily_A"/>
    <property type="match status" value="1"/>
</dbReference>
<dbReference type="RefSeq" id="WP_005168792.1">
    <property type="nucleotide sequence ID" value="NZ_BANR01000001.1"/>
</dbReference>